<gene>
    <name evidence="1" type="ORF">S12H4_28672</name>
</gene>
<proteinExistence type="predicted"/>
<sequence>CAGGGTHQGNDDANAFDLAEAIAEINGSAIGWAAGDRMNVKADVGYTTDGLAVTVNGTTSALNILEGYTTNIGDGGRATITRSGGAGVLIDFNGRSYWQVKNFVYGLKNCYVLNLLRI</sequence>
<feature type="non-terminal residue" evidence="1">
    <location>
        <position position="1"/>
    </location>
</feature>
<protein>
    <submittedName>
        <fullName evidence="1">Uncharacterized protein</fullName>
    </submittedName>
</protein>
<comment type="caution">
    <text evidence="1">The sequence shown here is derived from an EMBL/GenBank/DDBJ whole genome shotgun (WGS) entry which is preliminary data.</text>
</comment>
<name>X1SEK2_9ZZZZ</name>
<dbReference type="AlphaFoldDB" id="X1SEK2"/>
<evidence type="ECO:0000313" key="1">
    <source>
        <dbReference type="EMBL" id="GAI91383.1"/>
    </source>
</evidence>
<reference evidence="1" key="1">
    <citation type="journal article" date="2014" name="Front. Microbiol.">
        <title>High frequency of phylogenetically diverse reductive dehalogenase-homologous genes in deep subseafloor sedimentary metagenomes.</title>
        <authorList>
            <person name="Kawai M."/>
            <person name="Futagami T."/>
            <person name="Toyoda A."/>
            <person name="Takaki Y."/>
            <person name="Nishi S."/>
            <person name="Hori S."/>
            <person name="Arai W."/>
            <person name="Tsubouchi T."/>
            <person name="Morono Y."/>
            <person name="Uchiyama I."/>
            <person name="Ito T."/>
            <person name="Fujiyama A."/>
            <person name="Inagaki F."/>
            <person name="Takami H."/>
        </authorList>
    </citation>
    <scope>NUCLEOTIDE SEQUENCE</scope>
    <source>
        <strain evidence="1">Expedition CK06-06</strain>
    </source>
</reference>
<dbReference type="EMBL" id="BARW01016466">
    <property type="protein sequence ID" value="GAI91383.1"/>
    <property type="molecule type" value="Genomic_DNA"/>
</dbReference>
<organism evidence="1">
    <name type="scientific">marine sediment metagenome</name>
    <dbReference type="NCBI Taxonomy" id="412755"/>
    <lineage>
        <taxon>unclassified sequences</taxon>
        <taxon>metagenomes</taxon>
        <taxon>ecological metagenomes</taxon>
    </lineage>
</organism>
<accession>X1SEK2</accession>